<dbReference type="Pfam" id="PF00629">
    <property type="entry name" value="MAM"/>
    <property type="match status" value="2"/>
</dbReference>
<dbReference type="PROSITE" id="PS50853">
    <property type="entry name" value="FN3"/>
    <property type="match status" value="4"/>
</dbReference>
<evidence type="ECO:0000256" key="2">
    <source>
        <dbReference type="SAM" id="SignalP"/>
    </source>
</evidence>
<dbReference type="CDD" id="cd00063">
    <property type="entry name" value="FN3"/>
    <property type="match status" value="2"/>
</dbReference>
<keyword evidence="6" id="KW-1185">Reference proteome</keyword>
<sequence length="1330" mass="143298">MRKFILFFFALILSWQLKAQVNVVENFDAGIVLPSGWTQYGGKTISSLGACAGKSIRDNLFTSSPSGTLTSPNQAGMVNATDLTFSFDYKIVNYNSQNATNPGWGFVQLQYSTDNGNTWNLFYTIDDSNHVVSNLCTNFTHIIPAANMPPVGSDFKFRFQFAWTSGNWDFYIDNVSVTQVATNSPACVALAVPANGAVGVDSPIITWPSASGIVDGYKLNVGTTSGGTDVLNMFDVGNVTLYDLGSLIGGATYYVTVVPYNASGDAVGPCPESTFTACGVYNAPFVEGFENGGFIPYCWTMSGSEPWQFSNTAGVNFIGDNGNIVGSTPSGGYFAWVDDSGPATNDVALTSPPINVSALTVPQLVFYEISDGGTGGNATLQVEVWDGAIWNVVASYNTNTSGWKKRIVDLTSLTITGNIKVRFTILGSVGDYDDIAIDDVSVIEMPTCAEPVNLASTNVTATTVDLSWNYPSGTQSNYEYIVQALGTGLPIGTGVSVSSETVTAGLVTPLVPNTMYEVWVRTNCGTEFSEWAGPFYFKTLCSVYMAPWTYNVENALPTTSAEIEDCWTTNPANTTLLYRWNVNTNATTPSTSTGPAGPNSGARYFYTEGNSGVVNDVAELYSPSIDVSGLTSPSVQFYYHMFGSSMGELHIDVFNGTTWTNDVDVIVGQQQAVGADPWRLRIVDLSAYTGVIQVRFRSLRGVSTLSDMAIDDISFVELPTCLPVVDVMMDYVGDTQVGLSWTEVGSATNWNIEYGPSGFTPGTGTVVAANSNPYILGSVTPLSPSTAYDFYVQADCGSGDLSYWNVVSTFTTACTAQAAPWLYGVETQSGTVNSTIVDCWSSNPTGSVSVFRWNIDDNGSTPTSDTGPLDAYAGDRYFYVEATSGSTGDVAELYSPIVNITTLTAPSLQFYYHMYGAETGELHVDVFNGTTWVNDVEVIIGQQQANQTDPWGLKIISLVNYTGNVQIRFRAIKGAGQFGDISLDDISLIETPSCLPPNNIVVYDVANTQATISWDDMTSSSQFDFQYVIQNVGIGMPTAAGIDVVDDISVTDTTLLSNTQYEVWVRANCGGTDGFSIWTGPVYFTTQCNPFVIPYSENFDTYAAGSASNINNADCWAFIDGGVGSGYITSTYANSGTKTFVLSNSNDTTSDYMLVSPSTIGLSNGLNRVNFYAKSSVSGYDLQVGTMTDVTNPSTFTLLSTFTLTDVFTQYLVNIPSGTDNYVVFRHGLGGNYRNLYIDDINIEESSLSTNVFVNNAFKVYPNPVKDVLNLEHDSEISSVQVFNLLGQLVIENNVNAATTQIDMSKLTSGTYMVNIRRGSEMKIIKVIKE</sequence>
<proteinExistence type="predicted"/>
<feature type="domain" description="MAM" evidence="3">
    <location>
        <begin position="578"/>
        <end position="723"/>
    </location>
</feature>
<evidence type="ECO:0000259" key="3">
    <source>
        <dbReference type="PROSITE" id="PS50060"/>
    </source>
</evidence>
<feature type="chain" id="PRO_5045144190" evidence="2">
    <location>
        <begin position="20"/>
        <end position="1330"/>
    </location>
</feature>
<dbReference type="SMART" id="SM00137">
    <property type="entry name" value="MAM"/>
    <property type="match status" value="1"/>
</dbReference>
<feature type="domain" description="MAM" evidence="3">
    <location>
        <begin position="812"/>
        <end position="996"/>
    </location>
</feature>
<dbReference type="NCBIfam" id="TIGR04183">
    <property type="entry name" value="Por_Secre_tail"/>
    <property type="match status" value="1"/>
</dbReference>
<dbReference type="InterPro" id="IPR003961">
    <property type="entry name" value="FN3_dom"/>
</dbReference>
<evidence type="ECO:0000256" key="1">
    <source>
        <dbReference type="ARBA" id="ARBA00022729"/>
    </source>
</evidence>
<dbReference type="InterPro" id="IPR036116">
    <property type="entry name" value="FN3_sf"/>
</dbReference>
<dbReference type="SUPFAM" id="SSF49899">
    <property type="entry name" value="Concanavalin A-like lectins/glucanases"/>
    <property type="match status" value="3"/>
</dbReference>
<dbReference type="InterPro" id="IPR000998">
    <property type="entry name" value="MAM_dom"/>
</dbReference>
<feature type="domain" description="Fibronectin type-III" evidence="4">
    <location>
        <begin position="450"/>
        <end position="542"/>
    </location>
</feature>
<dbReference type="SMART" id="SM00060">
    <property type="entry name" value="FN3"/>
    <property type="match status" value="4"/>
</dbReference>
<protein>
    <submittedName>
        <fullName evidence="5">Fibronectin type III domain-containing protein</fullName>
    </submittedName>
</protein>
<dbReference type="Gene3D" id="2.60.120.260">
    <property type="entry name" value="Galactose-binding domain-like"/>
    <property type="match status" value="1"/>
</dbReference>
<feature type="domain" description="Fibronectin type-III" evidence="4">
    <location>
        <begin position="996"/>
        <end position="1089"/>
    </location>
</feature>
<dbReference type="PROSITE" id="PS50060">
    <property type="entry name" value="MAM_2"/>
    <property type="match status" value="3"/>
</dbReference>
<feature type="domain" description="MAM" evidence="3">
    <location>
        <begin position="289"/>
        <end position="450"/>
    </location>
</feature>
<evidence type="ECO:0000313" key="5">
    <source>
        <dbReference type="EMBL" id="MFD2891439.1"/>
    </source>
</evidence>
<feature type="domain" description="Fibronectin type-III" evidence="4">
    <location>
        <begin position="723"/>
        <end position="815"/>
    </location>
</feature>
<accession>A0ABW5YK74</accession>
<name>A0ABW5YK74_9FLAO</name>
<evidence type="ECO:0000259" key="4">
    <source>
        <dbReference type="PROSITE" id="PS50853"/>
    </source>
</evidence>
<dbReference type="SUPFAM" id="SSF49265">
    <property type="entry name" value="Fibronectin type III"/>
    <property type="match status" value="4"/>
</dbReference>
<dbReference type="CDD" id="cd06263">
    <property type="entry name" value="MAM"/>
    <property type="match status" value="1"/>
</dbReference>
<dbReference type="PANTHER" id="PTHR23282:SF101">
    <property type="entry name" value="MAM DOMAIN-CONTAINING PROTEIN"/>
    <property type="match status" value="1"/>
</dbReference>
<gene>
    <name evidence="5" type="ORF">ACFS5J_05355</name>
</gene>
<dbReference type="InterPro" id="IPR026444">
    <property type="entry name" value="Secre_tail"/>
</dbReference>
<dbReference type="Proteomes" id="UP001597534">
    <property type="component" value="Unassembled WGS sequence"/>
</dbReference>
<dbReference type="InterPro" id="IPR013320">
    <property type="entry name" value="ConA-like_dom_sf"/>
</dbReference>
<dbReference type="Gene3D" id="2.60.120.200">
    <property type="match status" value="3"/>
</dbReference>
<comment type="caution">
    <text evidence="5">The sequence shown here is derived from an EMBL/GenBank/DDBJ whole genome shotgun (WGS) entry which is preliminary data.</text>
</comment>
<feature type="signal peptide" evidence="2">
    <location>
        <begin position="1"/>
        <end position="19"/>
    </location>
</feature>
<dbReference type="InterPro" id="IPR013783">
    <property type="entry name" value="Ig-like_fold"/>
</dbReference>
<dbReference type="EMBL" id="JBHUPC010000012">
    <property type="protein sequence ID" value="MFD2891439.1"/>
    <property type="molecule type" value="Genomic_DNA"/>
</dbReference>
<dbReference type="Pfam" id="PF00041">
    <property type="entry name" value="fn3"/>
    <property type="match status" value="1"/>
</dbReference>
<feature type="domain" description="Fibronectin type-III" evidence="4">
    <location>
        <begin position="189"/>
        <end position="280"/>
    </location>
</feature>
<keyword evidence="1 2" id="KW-0732">Signal</keyword>
<dbReference type="Pfam" id="PF18962">
    <property type="entry name" value="Por_Secre_tail"/>
    <property type="match status" value="1"/>
</dbReference>
<organism evidence="5 6">
    <name type="scientific">Flavobacterium chuncheonense</name>
    <dbReference type="NCBI Taxonomy" id="2026653"/>
    <lineage>
        <taxon>Bacteria</taxon>
        <taxon>Pseudomonadati</taxon>
        <taxon>Bacteroidota</taxon>
        <taxon>Flavobacteriia</taxon>
        <taxon>Flavobacteriales</taxon>
        <taxon>Flavobacteriaceae</taxon>
        <taxon>Flavobacterium</taxon>
    </lineage>
</organism>
<evidence type="ECO:0000313" key="6">
    <source>
        <dbReference type="Proteomes" id="UP001597534"/>
    </source>
</evidence>
<dbReference type="RefSeq" id="WP_379811027.1">
    <property type="nucleotide sequence ID" value="NZ_JBHUPC010000012.1"/>
</dbReference>
<dbReference type="InterPro" id="IPR051560">
    <property type="entry name" value="MAM_domain-containing"/>
</dbReference>
<reference evidence="6" key="1">
    <citation type="journal article" date="2019" name="Int. J. Syst. Evol. Microbiol.">
        <title>The Global Catalogue of Microorganisms (GCM) 10K type strain sequencing project: providing services to taxonomists for standard genome sequencing and annotation.</title>
        <authorList>
            <consortium name="The Broad Institute Genomics Platform"/>
            <consortium name="The Broad Institute Genome Sequencing Center for Infectious Disease"/>
            <person name="Wu L."/>
            <person name="Ma J."/>
        </authorList>
    </citation>
    <scope>NUCLEOTIDE SEQUENCE [LARGE SCALE GENOMIC DNA]</scope>
    <source>
        <strain evidence="6">KCTC 22671</strain>
    </source>
</reference>
<dbReference type="PANTHER" id="PTHR23282">
    <property type="entry name" value="APICAL ENDOSOMAL GLYCOPROTEIN PRECURSOR"/>
    <property type="match status" value="1"/>
</dbReference>
<dbReference type="Gene3D" id="2.60.40.10">
    <property type="entry name" value="Immunoglobulins"/>
    <property type="match status" value="4"/>
</dbReference>